<evidence type="ECO:0000313" key="1">
    <source>
        <dbReference type="EMBL" id="MBX52907.1"/>
    </source>
</evidence>
<reference evidence="1" key="1">
    <citation type="submission" date="2018-02" db="EMBL/GenBank/DDBJ databases">
        <title>Rhizophora mucronata_Transcriptome.</title>
        <authorList>
            <person name="Meera S.P."/>
            <person name="Sreeshan A."/>
            <person name="Augustine A."/>
        </authorList>
    </citation>
    <scope>NUCLEOTIDE SEQUENCE</scope>
    <source>
        <tissue evidence="1">Leaf</tissue>
    </source>
</reference>
<organism evidence="1">
    <name type="scientific">Rhizophora mucronata</name>
    <name type="common">Asiatic mangrove</name>
    <dbReference type="NCBI Taxonomy" id="61149"/>
    <lineage>
        <taxon>Eukaryota</taxon>
        <taxon>Viridiplantae</taxon>
        <taxon>Streptophyta</taxon>
        <taxon>Embryophyta</taxon>
        <taxon>Tracheophyta</taxon>
        <taxon>Spermatophyta</taxon>
        <taxon>Magnoliopsida</taxon>
        <taxon>eudicotyledons</taxon>
        <taxon>Gunneridae</taxon>
        <taxon>Pentapetalae</taxon>
        <taxon>rosids</taxon>
        <taxon>fabids</taxon>
        <taxon>Malpighiales</taxon>
        <taxon>Rhizophoraceae</taxon>
        <taxon>Rhizophora</taxon>
    </lineage>
</organism>
<dbReference type="EMBL" id="GGEC01072423">
    <property type="protein sequence ID" value="MBX52907.1"/>
    <property type="molecule type" value="Transcribed_RNA"/>
</dbReference>
<sequence>MAKNVVLTNLPFPLIYPMLSLSEIFKFLLN</sequence>
<name>A0A2P2PDU0_RHIMU</name>
<accession>A0A2P2PDU0</accession>
<protein>
    <submittedName>
        <fullName evidence="1">Uncharacterized protein</fullName>
    </submittedName>
</protein>
<proteinExistence type="predicted"/>
<dbReference type="AlphaFoldDB" id="A0A2P2PDU0"/>